<dbReference type="CDD" id="cd06261">
    <property type="entry name" value="TM_PBP2"/>
    <property type="match status" value="1"/>
</dbReference>
<reference evidence="10 11" key="1">
    <citation type="submission" date="2020-04" db="EMBL/GenBank/DDBJ databases">
        <title>Luteolibacter sp. G-1-1-1 isolated from soil.</title>
        <authorList>
            <person name="Dahal R.H."/>
        </authorList>
    </citation>
    <scope>NUCLEOTIDE SEQUENCE [LARGE SCALE GENOMIC DNA]</scope>
    <source>
        <strain evidence="10 11">G-1-1-1</strain>
    </source>
</reference>
<dbReference type="PANTHER" id="PTHR43848:SF2">
    <property type="entry name" value="PUTRESCINE TRANSPORT SYSTEM PERMEASE PROTEIN POTI"/>
    <property type="match status" value="1"/>
</dbReference>
<keyword evidence="11" id="KW-1185">Reference proteome</keyword>
<keyword evidence="7 8" id="KW-0472">Membrane</keyword>
<dbReference type="PROSITE" id="PS50928">
    <property type="entry name" value="ABC_TM1"/>
    <property type="match status" value="1"/>
</dbReference>
<sequence>MKPCRIPFITLIVTLVFFYLPIGFLVMNSFNTSRYASQWGGFSTRWYERLFERTDILAALGNSVKIATAASILSMILGTSAAFALHRYKSKLQDAHKLLVTVPLVLPDILMGMSLLLLFVSAGMSLSLITITIAHVTFCLSYVALVVQARLQDFDFNAVEAARDLGATKFQAFTKVTLPLLAPGIFAGGLLAFTLSIDDYVITYFVKGPGSDTLPTLVYSMIKKSKDLPVINALSSLMLIVTFAVVAFSQRLTRSEPSPAK</sequence>
<organism evidence="10 11">
    <name type="scientific">Luteolibacter luteus</name>
    <dbReference type="NCBI Taxonomy" id="2728835"/>
    <lineage>
        <taxon>Bacteria</taxon>
        <taxon>Pseudomonadati</taxon>
        <taxon>Verrucomicrobiota</taxon>
        <taxon>Verrucomicrobiia</taxon>
        <taxon>Verrucomicrobiales</taxon>
        <taxon>Verrucomicrobiaceae</taxon>
        <taxon>Luteolibacter</taxon>
    </lineage>
</organism>
<keyword evidence="5 8" id="KW-0812">Transmembrane</keyword>
<gene>
    <name evidence="10" type="ORF">HHL09_24115</name>
</gene>
<evidence type="ECO:0000256" key="3">
    <source>
        <dbReference type="ARBA" id="ARBA00022448"/>
    </source>
</evidence>
<keyword evidence="3 8" id="KW-0813">Transport</keyword>
<dbReference type="PANTHER" id="PTHR43848">
    <property type="entry name" value="PUTRESCINE TRANSPORT SYSTEM PERMEASE PROTEIN POTI"/>
    <property type="match status" value="1"/>
</dbReference>
<accession>A0A858RPE3</accession>
<evidence type="ECO:0000256" key="8">
    <source>
        <dbReference type="RuleBase" id="RU363032"/>
    </source>
</evidence>
<evidence type="ECO:0000256" key="2">
    <source>
        <dbReference type="ARBA" id="ARBA00007069"/>
    </source>
</evidence>
<protein>
    <submittedName>
        <fullName evidence="10">ABC transporter permease</fullName>
    </submittedName>
</protein>
<evidence type="ECO:0000313" key="10">
    <source>
        <dbReference type="EMBL" id="QJE98732.1"/>
    </source>
</evidence>
<proteinExistence type="inferred from homology"/>
<feature type="transmembrane region" description="Helical" evidence="8">
    <location>
        <begin position="230"/>
        <end position="248"/>
    </location>
</feature>
<dbReference type="EMBL" id="CP051774">
    <property type="protein sequence ID" value="QJE98732.1"/>
    <property type="molecule type" value="Genomic_DNA"/>
</dbReference>
<name>A0A858RPE3_9BACT</name>
<keyword evidence="4" id="KW-1003">Cell membrane</keyword>
<comment type="subcellular location">
    <subcellularLocation>
        <location evidence="1 8">Cell membrane</location>
        <topology evidence="1 8">Multi-pass membrane protein</topology>
    </subcellularLocation>
</comment>
<dbReference type="GO" id="GO:0005886">
    <property type="term" value="C:plasma membrane"/>
    <property type="evidence" value="ECO:0007669"/>
    <property type="project" value="UniProtKB-SubCell"/>
</dbReference>
<feature type="transmembrane region" description="Helical" evidence="8">
    <location>
        <begin position="126"/>
        <end position="147"/>
    </location>
</feature>
<dbReference type="AlphaFoldDB" id="A0A858RPE3"/>
<feature type="transmembrane region" description="Helical" evidence="8">
    <location>
        <begin position="178"/>
        <end position="197"/>
    </location>
</feature>
<feature type="transmembrane region" description="Helical" evidence="8">
    <location>
        <begin position="66"/>
        <end position="86"/>
    </location>
</feature>
<comment type="similarity">
    <text evidence="2">Belongs to the binding-protein-dependent transport system permease family. CysTW subfamily.</text>
</comment>
<keyword evidence="6 8" id="KW-1133">Transmembrane helix</keyword>
<dbReference type="Gene3D" id="1.10.3720.10">
    <property type="entry name" value="MetI-like"/>
    <property type="match status" value="1"/>
</dbReference>
<feature type="transmembrane region" description="Helical" evidence="8">
    <location>
        <begin position="98"/>
        <end position="120"/>
    </location>
</feature>
<dbReference type="KEGG" id="luo:HHL09_24115"/>
<dbReference type="RefSeq" id="WP_169457219.1">
    <property type="nucleotide sequence ID" value="NZ_CP051774.1"/>
</dbReference>
<dbReference type="Pfam" id="PF00528">
    <property type="entry name" value="BPD_transp_1"/>
    <property type="match status" value="1"/>
</dbReference>
<evidence type="ECO:0000313" key="11">
    <source>
        <dbReference type="Proteomes" id="UP000501812"/>
    </source>
</evidence>
<feature type="transmembrane region" description="Helical" evidence="8">
    <location>
        <begin position="7"/>
        <end position="27"/>
    </location>
</feature>
<evidence type="ECO:0000259" key="9">
    <source>
        <dbReference type="PROSITE" id="PS50928"/>
    </source>
</evidence>
<feature type="domain" description="ABC transmembrane type-1" evidence="9">
    <location>
        <begin position="60"/>
        <end position="249"/>
    </location>
</feature>
<dbReference type="Proteomes" id="UP000501812">
    <property type="component" value="Chromosome"/>
</dbReference>
<evidence type="ECO:0000256" key="5">
    <source>
        <dbReference type="ARBA" id="ARBA00022692"/>
    </source>
</evidence>
<dbReference type="GO" id="GO:0055085">
    <property type="term" value="P:transmembrane transport"/>
    <property type="evidence" value="ECO:0007669"/>
    <property type="project" value="InterPro"/>
</dbReference>
<dbReference type="SUPFAM" id="SSF161098">
    <property type="entry name" value="MetI-like"/>
    <property type="match status" value="1"/>
</dbReference>
<evidence type="ECO:0000256" key="1">
    <source>
        <dbReference type="ARBA" id="ARBA00004651"/>
    </source>
</evidence>
<dbReference type="InterPro" id="IPR051789">
    <property type="entry name" value="Bact_Polyamine_Transport"/>
</dbReference>
<evidence type="ECO:0000256" key="4">
    <source>
        <dbReference type="ARBA" id="ARBA00022475"/>
    </source>
</evidence>
<evidence type="ECO:0000256" key="7">
    <source>
        <dbReference type="ARBA" id="ARBA00023136"/>
    </source>
</evidence>
<evidence type="ECO:0000256" key="6">
    <source>
        <dbReference type="ARBA" id="ARBA00022989"/>
    </source>
</evidence>
<dbReference type="InterPro" id="IPR035906">
    <property type="entry name" value="MetI-like_sf"/>
</dbReference>
<dbReference type="InterPro" id="IPR000515">
    <property type="entry name" value="MetI-like"/>
</dbReference>